<dbReference type="GO" id="GO:0016705">
    <property type="term" value="F:oxidoreductase activity, acting on paired donors, with incorporation or reduction of molecular oxygen"/>
    <property type="evidence" value="ECO:0007669"/>
    <property type="project" value="InterPro"/>
</dbReference>
<dbReference type="PRINTS" id="PR00463">
    <property type="entry name" value="EP450I"/>
</dbReference>
<reference evidence="5 6" key="1">
    <citation type="submission" date="2023-10" db="EMBL/GenBank/DDBJ databases">
        <authorList>
            <person name="Maclean D."/>
            <person name="Macfadyen A."/>
        </authorList>
    </citation>
    <scope>NUCLEOTIDE SEQUENCE [LARGE SCALE GENOMIC DNA]</scope>
</reference>
<dbReference type="InterPro" id="IPR036396">
    <property type="entry name" value="Cyt_P450_sf"/>
</dbReference>
<keyword evidence="2 3" id="KW-0349">Heme</keyword>
<dbReference type="PRINTS" id="PR00385">
    <property type="entry name" value="P450"/>
</dbReference>
<evidence type="ECO:0000256" key="3">
    <source>
        <dbReference type="RuleBase" id="RU000461"/>
    </source>
</evidence>
<keyword evidence="4" id="KW-1133">Transmembrane helix</keyword>
<dbReference type="PANTHER" id="PTHR24291">
    <property type="entry name" value="CYTOCHROME P450 FAMILY 4"/>
    <property type="match status" value="1"/>
</dbReference>
<comment type="cofactor">
    <cofactor evidence="2">
        <name>heme</name>
        <dbReference type="ChEBI" id="CHEBI:30413"/>
    </cofactor>
</comment>
<keyword evidence="2 3" id="KW-0479">Metal-binding</keyword>
<keyword evidence="6" id="KW-1185">Reference proteome</keyword>
<dbReference type="InterPro" id="IPR002401">
    <property type="entry name" value="Cyt_P450_E_grp-I"/>
</dbReference>
<proteinExistence type="inferred from homology"/>
<keyword evidence="3" id="KW-0560">Oxidoreductase</keyword>
<dbReference type="Gene3D" id="1.10.630.10">
    <property type="entry name" value="Cytochrome P450"/>
    <property type="match status" value="1"/>
</dbReference>
<comment type="caution">
    <text evidence="5">The sequence shown here is derived from an EMBL/GenBank/DDBJ whole genome shotgun (WGS) entry which is preliminary data.</text>
</comment>
<dbReference type="GO" id="GO:0005506">
    <property type="term" value="F:iron ion binding"/>
    <property type="evidence" value="ECO:0007669"/>
    <property type="project" value="InterPro"/>
</dbReference>
<evidence type="ECO:0000256" key="2">
    <source>
        <dbReference type="PIRSR" id="PIRSR602401-1"/>
    </source>
</evidence>
<dbReference type="EMBL" id="CAUYUE010000005">
    <property type="protein sequence ID" value="CAK0773899.1"/>
    <property type="molecule type" value="Genomic_DNA"/>
</dbReference>
<keyword evidence="4" id="KW-0472">Membrane</keyword>
<dbReference type="CDD" id="cd11046">
    <property type="entry name" value="CYP97"/>
    <property type="match status" value="1"/>
</dbReference>
<evidence type="ECO:0008006" key="7">
    <source>
        <dbReference type="Google" id="ProtNLM"/>
    </source>
</evidence>
<dbReference type="GO" id="GO:0004497">
    <property type="term" value="F:monooxygenase activity"/>
    <property type="evidence" value="ECO:0007669"/>
    <property type="project" value="UniProtKB-KW"/>
</dbReference>
<accession>A0AAV1I1E0</accession>
<gene>
    <name evidence="5" type="ORF">CVIRNUC_004113</name>
</gene>
<dbReference type="Proteomes" id="UP001314263">
    <property type="component" value="Unassembled WGS sequence"/>
</dbReference>
<dbReference type="Pfam" id="PF00067">
    <property type="entry name" value="p450"/>
    <property type="match status" value="1"/>
</dbReference>
<comment type="similarity">
    <text evidence="1 3">Belongs to the cytochrome P450 family.</text>
</comment>
<evidence type="ECO:0000313" key="6">
    <source>
        <dbReference type="Proteomes" id="UP001314263"/>
    </source>
</evidence>
<evidence type="ECO:0000313" key="5">
    <source>
        <dbReference type="EMBL" id="CAK0773899.1"/>
    </source>
</evidence>
<organism evidence="5 6">
    <name type="scientific">Coccomyxa viridis</name>
    <dbReference type="NCBI Taxonomy" id="1274662"/>
    <lineage>
        <taxon>Eukaryota</taxon>
        <taxon>Viridiplantae</taxon>
        <taxon>Chlorophyta</taxon>
        <taxon>core chlorophytes</taxon>
        <taxon>Trebouxiophyceae</taxon>
        <taxon>Trebouxiophyceae incertae sedis</taxon>
        <taxon>Coccomyxaceae</taxon>
        <taxon>Coccomyxa</taxon>
    </lineage>
</organism>
<dbReference type="AlphaFoldDB" id="A0AAV1I1E0"/>
<dbReference type="GO" id="GO:0020037">
    <property type="term" value="F:heme binding"/>
    <property type="evidence" value="ECO:0007669"/>
    <property type="project" value="InterPro"/>
</dbReference>
<dbReference type="SUPFAM" id="SSF48264">
    <property type="entry name" value="Cytochrome P450"/>
    <property type="match status" value="1"/>
</dbReference>
<protein>
    <recommendedName>
        <fullName evidence="7">Cytochrome P450</fullName>
    </recommendedName>
</protein>
<feature type="binding site" description="axial binding residue" evidence="2">
    <location>
        <position position="570"/>
    </location>
    <ligand>
        <name>heme</name>
        <dbReference type="ChEBI" id="CHEBI:30413"/>
    </ligand>
    <ligandPart>
        <name>Fe</name>
        <dbReference type="ChEBI" id="CHEBI:18248"/>
    </ligandPart>
</feature>
<evidence type="ECO:0000256" key="4">
    <source>
        <dbReference type="SAM" id="Phobius"/>
    </source>
</evidence>
<dbReference type="PROSITE" id="PS00086">
    <property type="entry name" value="CYTOCHROME_P450"/>
    <property type="match status" value="1"/>
</dbReference>
<keyword evidence="2 3" id="KW-0408">Iron</keyword>
<sequence>MRTLVTSFSGISSAKHSRNCKNCRHLSSRHLVLARPLGNLRGSGSNEPLSTSAKGHCTLCRGHNRQLRRARRLVCTASFSDTLMGVGLFFTPSILAVVYAFFKGKGNVKDGLSKMLTEVSQGYFQPDVGGENIPIAQGELSDLAGDEPLFKALYQWFLDSGGVYKLAFGPKAFIVVSDPVVVRHLLKENAFNYDKGVLAEILEPIMGKGLIPADLETWKPRRRAIVPAFHKAYLDAMVAMFGRCTHETIRSLDALTAGTSPAVTDMEEVFLNLGLDIIGLGVFNYEFNSMTKESPVIKAVYGVLKEAEHRSTFYIPYWNIPVTRYIVPRQRKFHADLEVINDCLDGLIARAKQTRQADDVDALQARDYSKVTDPSLLRFLVDLRDADLSDKQLRDDLMTMLIAGHETTAAVLTWTLFALMSNPEVERKMLQEIDSVLGDKTPDLEDIKQLPYVRAALAESLRMYPQPPILIRRSLADDVLPPGLNGDPAGYPIGKGADIFISVWNLHRSPYLWKDPDVFRPERFTEANSNPDFKGAWAGYRPGTEGSSMYPNEVASDFAFIPFGGGARKCVGDQFALTEAAVAIAMLLRRYTFKFEKGPEGVGMATGATIHTANGLKVTVAQRQRQRVASEDAPALAGVSA</sequence>
<dbReference type="InterPro" id="IPR050196">
    <property type="entry name" value="Cytochrome_P450_Monoox"/>
</dbReference>
<keyword evidence="4" id="KW-0812">Transmembrane</keyword>
<feature type="transmembrane region" description="Helical" evidence="4">
    <location>
        <begin position="73"/>
        <end position="102"/>
    </location>
</feature>
<dbReference type="InterPro" id="IPR001128">
    <property type="entry name" value="Cyt_P450"/>
</dbReference>
<evidence type="ECO:0000256" key="1">
    <source>
        <dbReference type="ARBA" id="ARBA00010617"/>
    </source>
</evidence>
<dbReference type="InterPro" id="IPR017972">
    <property type="entry name" value="Cyt_P450_CS"/>
</dbReference>
<keyword evidence="3" id="KW-0503">Monooxygenase</keyword>
<dbReference type="PANTHER" id="PTHR24291:SF183">
    <property type="entry name" value="CYTOCHROME P450 97B3, CHLOROPLASTIC"/>
    <property type="match status" value="1"/>
</dbReference>
<name>A0AAV1I1E0_9CHLO</name>